<dbReference type="Proteomes" id="UP000225889">
    <property type="component" value="Unassembled WGS sequence"/>
</dbReference>
<dbReference type="InterPro" id="IPR029063">
    <property type="entry name" value="SAM-dependent_MTases_sf"/>
</dbReference>
<organism evidence="2 3">
    <name type="scientific">Pseudobutyrivibrio ruminis</name>
    <dbReference type="NCBI Taxonomy" id="46206"/>
    <lineage>
        <taxon>Bacteria</taxon>
        <taxon>Bacillati</taxon>
        <taxon>Bacillota</taxon>
        <taxon>Clostridia</taxon>
        <taxon>Lachnospirales</taxon>
        <taxon>Lachnospiraceae</taxon>
        <taxon>Pseudobutyrivibrio</taxon>
    </lineage>
</organism>
<dbReference type="RefSeq" id="WP_099392128.1">
    <property type="nucleotide sequence ID" value="NZ_PDYF01000014.1"/>
</dbReference>
<feature type="domain" description="Methyltransferase type 11" evidence="1">
    <location>
        <begin position="60"/>
        <end position="155"/>
    </location>
</feature>
<dbReference type="CDD" id="cd02440">
    <property type="entry name" value="AdoMet_MTases"/>
    <property type="match status" value="1"/>
</dbReference>
<sequence>MGDKIKNAYHDSKDIYDDVLTQGNFLSKLYIKFFWSGTDDNEIARKVLSYVPDDFEGTLLDVPVGTAIFTEEKWKGLKNAKITCLDYSVDMLEKAKRRLGDCSHISFIQGDVGQLPFADEECDIVMSMNGFHAFPDKERAFQETSRVLKKGGSFIACFYIKGKSKRTDWLVKNILSKKGWFTPPFPDEEELVRKLHELYATVEYYVDGSMVYFKCMK</sequence>
<dbReference type="Pfam" id="PF08241">
    <property type="entry name" value="Methyltransf_11"/>
    <property type="match status" value="1"/>
</dbReference>
<dbReference type="GO" id="GO:0008757">
    <property type="term" value="F:S-adenosylmethionine-dependent methyltransferase activity"/>
    <property type="evidence" value="ECO:0007669"/>
    <property type="project" value="InterPro"/>
</dbReference>
<keyword evidence="2" id="KW-0808">Transferase</keyword>
<proteinExistence type="predicted"/>
<dbReference type="Gene3D" id="3.40.50.150">
    <property type="entry name" value="Vaccinia Virus protein VP39"/>
    <property type="match status" value="1"/>
</dbReference>
<dbReference type="GO" id="GO:0032259">
    <property type="term" value="P:methylation"/>
    <property type="evidence" value="ECO:0007669"/>
    <property type="project" value="UniProtKB-KW"/>
</dbReference>
<dbReference type="AlphaFoldDB" id="A0A2G3DUH0"/>
<evidence type="ECO:0000313" key="2">
    <source>
        <dbReference type="EMBL" id="PHU34668.1"/>
    </source>
</evidence>
<dbReference type="SUPFAM" id="SSF53335">
    <property type="entry name" value="S-adenosyl-L-methionine-dependent methyltransferases"/>
    <property type="match status" value="1"/>
</dbReference>
<keyword evidence="2" id="KW-0489">Methyltransferase</keyword>
<dbReference type="EMBL" id="PDYF01000014">
    <property type="protein sequence ID" value="PHU34668.1"/>
    <property type="molecule type" value="Genomic_DNA"/>
</dbReference>
<evidence type="ECO:0000313" key="3">
    <source>
        <dbReference type="Proteomes" id="UP000225889"/>
    </source>
</evidence>
<gene>
    <name evidence="2" type="ORF">CSX01_08890</name>
</gene>
<evidence type="ECO:0000259" key="1">
    <source>
        <dbReference type="Pfam" id="PF08241"/>
    </source>
</evidence>
<accession>A0A2G3DUH0</accession>
<protein>
    <submittedName>
        <fullName evidence="2">SAM-dependent methyltransferase</fullName>
    </submittedName>
</protein>
<name>A0A2G3DUH0_9FIRM</name>
<comment type="caution">
    <text evidence="2">The sequence shown here is derived from an EMBL/GenBank/DDBJ whole genome shotgun (WGS) entry which is preliminary data.</text>
</comment>
<dbReference type="InterPro" id="IPR013216">
    <property type="entry name" value="Methyltransf_11"/>
</dbReference>
<reference evidence="2 3" key="2">
    <citation type="submission" date="2017-10" db="EMBL/GenBank/DDBJ databases">
        <authorList>
            <person name="Banno H."/>
            <person name="Chua N.-H."/>
        </authorList>
    </citation>
    <scope>NUCLEOTIDE SEQUENCE [LARGE SCALE GENOMIC DNA]</scope>
    <source>
        <strain evidence="2 3">JK626</strain>
    </source>
</reference>
<reference evidence="2 3" key="1">
    <citation type="submission" date="2017-10" db="EMBL/GenBank/DDBJ databases">
        <title>Resolving the taxonomy of Roseburia spp., Eubacterium rectale and Agathobacter spp. through phylogenomic analysis.</title>
        <authorList>
            <person name="Sheridan P.O."/>
            <person name="Walker A.W."/>
            <person name="Duncan S.H."/>
            <person name="Scott K.P."/>
            <person name="Toole P.W.O."/>
            <person name="Luis P."/>
            <person name="Flint H.J."/>
        </authorList>
    </citation>
    <scope>NUCLEOTIDE SEQUENCE [LARGE SCALE GENOMIC DNA]</scope>
    <source>
        <strain evidence="2 3">JK626</strain>
    </source>
</reference>
<dbReference type="PANTHER" id="PTHR43591">
    <property type="entry name" value="METHYLTRANSFERASE"/>
    <property type="match status" value="1"/>
</dbReference>